<dbReference type="EMBL" id="CP045897">
    <property type="protein sequence ID" value="QQP51946.1"/>
    <property type="molecule type" value="Genomic_DNA"/>
</dbReference>
<dbReference type="Proteomes" id="UP000595437">
    <property type="component" value="Chromosome 8"/>
</dbReference>
<feature type="signal peptide" evidence="1">
    <location>
        <begin position="1"/>
        <end position="19"/>
    </location>
</feature>
<organism evidence="2 3">
    <name type="scientific">Caligus rogercresseyi</name>
    <name type="common">Sea louse</name>
    <dbReference type="NCBI Taxonomy" id="217165"/>
    <lineage>
        <taxon>Eukaryota</taxon>
        <taxon>Metazoa</taxon>
        <taxon>Ecdysozoa</taxon>
        <taxon>Arthropoda</taxon>
        <taxon>Crustacea</taxon>
        <taxon>Multicrustacea</taxon>
        <taxon>Hexanauplia</taxon>
        <taxon>Copepoda</taxon>
        <taxon>Siphonostomatoida</taxon>
        <taxon>Caligidae</taxon>
        <taxon>Caligus</taxon>
    </lineage>
</organism>
<sequence>STLILGGLLLLKKAAFKGAIVGSLWLVPDEDADDESTLVMASQMDELDCAKRAVCEVNALAGDELRAEDAMIVRLFNNSSSSLEDSKESIEFRIAATIGKSVGAKGCSIIYERCPYGRKELLEVIRSPQDPTNGF</sequence>
<gene>
    <name evidence="2" type="ORF">FKW44_013443</name>
</gene>
<evidence type="ECO:0000313" key="3">
    <source>
        <dbReference type="Proteomes" id="UP000595437"/>
    </source>
</evidence>
<accession>A0A7T8HLG6</accession>
<proteinExistence type="predicted"/>
<keyword evidence="1" id="KW-0732">Signal</keyword>
<evidence type="ECO:0000313" key="2">
    <source>
        <dbReference type="EMBL" id="QQP51946.1"/>
    </source>
</evidence>
<feature type="chain" id="PRO_5031025616" evidence="1">
    <location>
        <begin position="20"/>
        <end position="135"/>
    </location>
</feature>
<feature type="non-terminal residue" evidence="2">
    <location>
        <position position="1"/>
    </location>
</feature>
<protein>
    <submittedName>
        <fullName evidence="2">Uncharacterized protein</fullName>
    </submittedName>
</protein>
<keyword evidence="3" id="KW-1185">Reference proteome</keyword>
<evidence type="ECO:0000256" key="1">
    <source>
        <dbReference type="SAM" id="SignalP"/>
    </source>
</evidence>
<dbReference type="AlphaFoldDB" id="A0A7T8HLG6"/>
<reference evidence="3" key="1">
    <citation type="submission" date="2021-01" db="EMBL/GenBank/DDBJ databases">
        <title>Caligus Genome Assembly.</title>
        <authorList>
            <person name="Gallardo-Escarate C."/>
        </authorList>
    </citation>
    <scope>NUCLEOTIDE SEQUENCE [LARGE SCALE GENOMIC DNA]</scope>
</reference>
<name>A0A7T8HLG6_CALRO</name>